<keyword evidence="3" id="KW-1185">Reference proteome</keyword>
<sequence length="165" mass="17347">MDGAHAPIARSPRVLLPSAAIALVWFYEGAWCKILPGRADHRAIVVDLPLVSEPLVIPNLVGIGPVEVALGLWVLSGWRPYLAATTQTLLPALFSLGGLAFSFATIDEPGRMLTATFTLVHWSGAWPTPSHDRGVTPMGPGAPSIGGWAAAPPPSPRLHLTAAPE</sequence>
<gene>
    <name evidence="2" type="ORF">GCM10022402_43240</name>
</gene>
<evidence type="ECO:0008006" key="4">
    <source>
        <dbReference type="Google" id="ProtNLM"/>
    </source>
</evidence>
<proteinExistence type="predicted"/>
<comment type="caution">
    <text evidence="2">The sequence shown here is derived from an EMBL/GenBank/DDBJ whole genome shotgun (WGS) entry which is preliminary data.</text>
</comment>
<feature type="region of interest" description="Disordered" evidence="1">
    <location>
        <begin position="130"/>
        <end position="165"/>
    </location>
</feature>
<dbReference type="Pfam" id="PF13781">
    <property type="entry name" value="DoxX_3"/>
    <property type="match status" value="1"/>
</dbReference>
<protein>
    <recommendedName>
        <fullName evidence="4">DoxX-like family protein</fullName>
    </recommendedName>
</protein>
<reference evidence="3" key="1">
    <citation type="journal article" date="2019" name="Int. J. Syst. Evol. Microbiol.">
        <title>The Global Catalogue of Microorganisms (GCM) 10K type strain sequencing project: providing services to taxonomists for standard genome sequencing and annotation.</title>
        <authorList>
            <consortium name="The Broad Institute Genomics Platform"/>
            <consortium name="The Broad Institute Genome Sequencing Center for Infectious Disease"/>
            <person name="Wu L."/>
            <person name="Ma J."/>
        </authorList>
    </citation>
    <scope>NUCLEOTIDE SEQUENCE [LARGE SCALE GENOMIC DNA]</scope>
    <source>
        <strain evidence="3">JCM 17137</strain>
    </source>
</reference>
<evidence type="ECO:0000256" key="1">
    <source>
        <dbReference type="SAM" id="MobiDB-lite"/>
    </source>
</evidence>
<accession>A0ABP7GE29</accession>
<organism evidence="2 3">
    <name type="scientific">Salinactinospora qingdaonensis</name>
    <dbReference type="NCBI Taxonomy" id="702744"/>
    <lineage>
        <taxon>Bacteria</taxon>
        <taxon>Bacillati</taxon>
        <taxon>Actinomycetota</taxon>
        <taxon>Actinomycetes</taxon>
        <taxon>Streptosporangiales</taxon>
        <taxon>Nocardiopsidaceae</taxon>
        <taxon>Salinactinospora</taxon>
    </lineage>
</organism>
<dbReference type="Proteomes" id="UP001500908">
    <property type="component" value="Unassembled WGS sequence"/>
</dbReference>
<dbReference type="EMBL" id="BAABDD010000031">
    <property type="protein sequence ID" value="GAA3760736.1"/>
    <property type="molecule type" value="Genomic_DNA"/>
</dbReference>
<evidence type="ECO:0000313" key="3">
    <source>
        <dbReference type="Proteomes" id="UP001500908"/>
    </source>
</evidence>
<evidence type="ECO:0000313" key="2">
    <source>
        <dbReference type="EMBL" id="GAA3760736.1"/>
    </source>
</evidence>
<dbReference type="RefSeq" id="WP_344975592.1">
    <property type="nucleotide sequence ID" value="NZ_BAABDD010000031.1"/>
</dbReference>
<name>A0ABP7GE29_9ACTN</name>
<dbReference type="InterPro" id="IPR025695">
    <property type="entry name" value="DoxX-like"/>
</dbReference>